<reference evidence="6" key="1">
    <citation type="journal article" date="2014" name="Front. Microbiol.">
        <title>High frequency of phylogenetically diverse reductive dehalogenase-homologous genes in deep subseafloor sedimentary metagenomes.</title>
        <authorList>
            <person name="Kawai M."/>
            <person name="Futagami T."/>
            <person name="Toyoda A."/>
            <person name="Takaki Y."/>
            <person name="Nishi S."/>
            <person name="Hori S."/>
            <person name="Arai W."/>
            <person name="Tsubouchi T."/>
            <person name="Morono Y."/>
            <person name="Uchiyama I."/>
            <person name="Ito T."/>
            <person name="Fujiyama A."/>
            <person name="Inagaki F."/>
            <person name="Takami H."/>
        </authorList>
    </citation>
    <scope>NUCLEOTIDE SEQUENCE</scope>
    <source>
        <strain evidence="6">Expedition CK06-06</strain>
    </source>
</reference>
<keyword evidence="1" id="KW-0479">Metal-binding</keyword>
<dbReference type="Gene3D" id="3.40.1790.10">
    <property type="entry name" value="Indigoidine synthase domain"/>
    <property type="match status" value="1"/>
</dbReference>
<keyword evidence="2" id="KW-0378">Hydrolase</keyword>
<feature type="non-terminal residue" evidence="6">
    <location>
        <position position="1"/>
    </location>
</feature>
<sequence>GERFLDFKDEVKEALEEGRPVVALESTLISHGFPYPENLEVAGEMEEIIRGYGVVPATIAMIKGKIKVGLTRGELEFMATSKDILKASKRDLAVIVAKGLNGAATVAATMLVAERAGIKVFATGGIGGVHRGAEKTFDISADLQELGRTPVVVVCSGAKAILDLPLTLEYLETMGVPIIGFRTDEFPAFYCRESGLKVDYVVNDEKEAAGIIRAMQDLGLGGGMIIANPVPEEYALSMEYMNEMIEEAVRAAEKEGI</sequence>
<dbReference type="HAMAP" id="MF_01876">
    <property type="entry name" value="PsiMP_glycosidase"/>
    <property type="match status" value="1"/>
</dbReference>
<proteinExistence type="inferred from homology"/>
<keyword evidence="3" id="KW-0464">Manganese</keyword>
<evidence type="ECO:0000313" key="6">
    <source>
        <dbReference type="EMBL" id="GAH62225.1"/>
    </source>
</evidence>
<dbReference type="AlphaFoldDB" id="X1HYR7"/>
<protein>
    <recommendedName>
        <fullName evidence="7">Pseudouridine-5'-phosphate glycosidase</fullName>
    </recommendedName>
</protein>
<feature type="non-terminal residue" evidence="6">
    <location>
        <position position="257"/>
    </location>
</feature>
<name>X1HYR7_9ZZZZ</name>
<comment type="caution">
    <text evidence="6">The sequence shown here is derived from an EMBL/GenBank/DDBJ whole genome shotgun (WGS) entry which is preliminary data.</text>
</comment>
<dbReference type="PANTHER" id="PTHR42909:SF1">
    <property type="entry name" value="CARBOHYDRATE KINASE PFKB DOMAIN-CONTAINING PROTEIN"/>
    <property type="match status" value="1"/>
</dbReference>
<dbReference type="GO" id="GO:0016798">
    <property type="term" value="F:hydrolase activity, acting on glycosyl bonds"/>
    <property type="evidence" value="ECO:0007669"/>
    <property type="project" value="UniProtKB-KW"/>
</dbReference>
<evidence type="ECO:0000256" key="3">
    <source>
        <dbReference type="ARBA" id="ARBA00023211"/>
    </source>
</evidence>
<keyword evidence="4" id="KW-0456">Lyase</keyword>
<dbReference type="PANTHER" id="PTHR42909">
    <property type="entry name" value="ZGC:136858"/>
    <property type="match status" value="1"/>
</dbReference>
<evidence type="ECO:0008006" key="7">
    <source>
        <dbReference type="Google" id="ProtNLM"/>
    </source>
</evidence>
<dbReference type="SUPFAM" id="SSF110581">
    <property type="entry name" value="Indigoidine synthase A-like"/>
    <property type="match status" value="1"/>
</dbReference>
<dbReference type="InterPro" id="IPR007342">
    <property type="entry name" value="PsuG"/>
</dbReference>
<evidence type="ECO:0000256" key="4">
    <source>
        <dbReference type="ARBA" id="ARBA00023239"/>
    </source>
</evidence>
<dbReference type="GO" id="GO:0046872">
    <property type="term" value="F:metal ion binding"/>
    <property type="evidence" value="ECO:0007669"/>
    <property type="project" value="UniProtKB-KW"/>
</dbReference>
<organism evidence="6">
    <name type="scientific">marine sediment metagenome</name>
    <dbReference type="NCBI Taxonomy" id="412755"/>
    <lineage>
        <taxon>unclassified sequences</taxon>
        <taxon>metagenomes</taxon>
        <taxon>ecological metagenomes</taxon>
    </lineage>
</organism>
<accession>X1HYR7</accession>
<dbReference type="Pfam" id="PF04227">
    <property type="entry name" value="Indigoidine_A"/>
    <property type="match status" value="1"/>
</dbReference>
<dbReference type="GO" id="GO:0005737">
    <property type="term" value="C:cytoplasm"/>
    <property type="evidence" value="ECO:0007669"/>
    <property type="project" value="TreeGrafter"/>
</dbReference>
<gene>
    <name evidence="6" type="ORF">S03H2_53722</name>
</gene>
<dbReference type="EMBL" id="BARU01034202">
    <property type="protein sequence ID" value="GAH62225.1"/>
    <property type="molecule type" value="Genomic_DNA"/>
</dbReference>
<dbReference type="InterPro" id="IPR022830">
    <property type="entry name" value="Indigdn_synthA-like"/>
</dbReference>
<evidence type="ECO:0000256" key="5">
    <source>
        <dbReference type="ARBA" id="ARBA00023295"/>
    </source>
</evidence>
<dbReference type="GO" id="GO:0004730">
    <property type="term" value="F:pseudouridylate synthase activity"/>
    <property type="evidence" value="ECO:0007669"/>
    <property type="project" value="InterPro"/>
</dbReference>
<evidence type="ECO:0000256" key="2">
    <source>
        <dbReference type="ARBA" id="ARBA00022801"/>
    </source>
</evidence>
<keyword evidence="5" id="KW-0326">Glycosidase</keyword>
<evidence type="ECO:0000256" key="1">
    <source>
        <dbReference type="ARBA" id="ARBA00022723"/>
    </source>
</evidence>